<comment type="caution">
    <text evidence="1">The sequence shown here is derived from an EMBL/GenBank/DDBJ whole genome shotgun (WGS) entry which is preliminary data.</text>
</comment>
<protein>
    <submittedName>
        <fullName evidence="1">Uncharacterized protein</fullName>
    </submittedName>
</protein>
<dbReference type="RefSeq" id="WP_169247912.1">
    <property type="nucleotide sequence ID" value="NZ_SPMZ01000015.1"/>
</dbReference>
<reference evidence="1 2" key="1">
    <citation type="submission" date="2019-03" db="EMBL/GenBank/DDBJ databases">
        <title>Metabolic reconstructions from genomes of highly enriched 'Candidatus Accumulibacter' and 'Candidatus Competibacter' bioreactor populations.</title>
        <authorList>
            <person name="Annavajhala M.K."/>
            <person name="Welles L."/>
            <person name="Abbas B."/>
            <person name="Sorokin D."/>
            <person name="Park H."/>
            <person name="Van Loosdrecht M."/>
            <person name="Chandran K."/>
        </authorList>
    </citation>
    <scope>NUCLEOTIDE SEQUENCE [LARGE SCALE GENOMIC DNA]</scope>
    <source>
        <strain evidence="1 2">SBR_G</strain>
    </source>
</reference>
<dbReference type="Proteomes" id="UP000760480">
    <property type="component" value="Unassembled WGS sequence"/>
</dbReference>
<proteinExistence type="predicted"/>
<gene>
    <name evidence="1" type="ORF">E4P82_05215</name>
</gene>
<keyword evidence="2" id="KW-1185">Reference proteome</keyword>
<evidence type="ECO:0000313" key="1">
    <source>
        <dbReference type="EMBL" id="NMQ18656.1"/>
    </source>
</evidence>
<name>A0ABX1TH06_9GAMM</name>
<sequence length="70" mass="7806">MRPLIPEGEALRRALLWIADHGGHCTLKTVGQASLLFDLTPRDEEFLLRQFVHHRGASSDASLSGQQRTP</sequence>
<accession>A0ABX1TH06</accession>
<evidence type="ECO:0000313" key="2">
    <source>
        <dbReference type="Proteomes" id="UP000760480"/>
    </source>
</evidence>
<dbReference type="EMBL" id="SPMZ01000015">
    <property type="protein sequence ID" value="NMQ18656.1"/>
    <property type="molecule type" value="Genomic_DNA"/>
</dbReference>
<organism evidence="1 2">
    <name type="scientific">Candidatus Competibacter phosphatis</name>
    <dbReference type="NCBI Taxonomy" id="221280"/>
    <lineage>
        <taxon>Bacteria</taxon>
        <taxon>Pseudomonadati</taxon>
        <taxon>Pseudomonadota</taxon>
        <taxon>Gammaproteobacteria</taxon>
        <taxon>Candidatus Competibacteraceae</taxon>
        <taxon>Candidatus Competibacter</taxon>
    </lineage>
</organism>